<evidence type="ECO:0000256" key="1">
    <source>
        <dbReference type="SAM" id="Coils"/>
    </source>
</evidence>
<dbReference type="RefSeq" id="WP_157775237.1">
    <property type="nucleotide sequence ID" value="NZ_LT960614.1"/>
</dbReference>
<organism evidence="2 3">
    <name type="scientific">Hartmannibacter diazotrophicus</name>
    <dbReference type="NCBI Taxonomy" id="1482074"/>
    <lineage>
        <taxon>Bacteria</taxon>
        <taxon>Pseudomonadati</taxon>
        <taxon>Pseudomonadota</taxon>
        <taxon>Alphaproteobacteria</taxon>
        <taxon>Hyphomicrobiales</taxon>
        <taxon>Pleomorphomonadaceae</taxon>
        <taxon>Hartmannibacter</taxon>
    </lineage>
</organism>
<name>A0A2C9D1N1_9HYPH</name>
<proteinExistence type="predicted"/>
<sequence length="76" mass="8375">MSIVKKLSSASRAPGAPAILGEAAQEIIRQDEEIKRLRQALERIRDDDQLGWDLVNDCPLEAPYFAGQVLNDPNAS</sequence>
<dbReference type="KEGG" id="hdi:HDIA_0736"/>
<keyword evidence="1" id="KW-0175">Coiled coil</keyword>
<dbReference type="AlphaFoldDB" id="A0A2C9D1N1"/>
<dbReference type="Proteomes" id="UP000223606">
    <property type="component" value="Chromosome 1"/>
</dbReference>
<dbReference type="EMBL" id="LT960614">
    <property type="protein sequence ID" value="SON54277.1"/>
    <property type="molecule type" value="Genomic_DNA"/>
</dbReference>
<evidence type="ECO:0000313" key="3">
    <source>
        <dbReference type="Proteomes" id="UP000223606"/>
    </source>
</evidence>
<accession>A0A2C9D1N1</accession>
<evidence type="ECO:0000313" key="2">
    <source>
        <dbReference type="EMBL" id="SON54277.1"/>
    </source>
</evidence>
<keyword evidence="3" id="KW-1185">Reference proteome</keyword>
<gene>
    <name evidence="2" type="ORF">HDIA_0736</name>
</gene>
<feature type="coiled-coil region" evidence="1">
    <location>
        <begin position="20"/>
        <end position="47"/>
    </location>
</feature>
<reference evidence="3" key="1">
    <citation type="submission" date="2017-09" db="EMBL/GenBank/DDBJ databases">
        <title>Genome sequence of Nannocystis excedens DSM 71.</title>
        <authorList>
            <person name="Blom J."/>
        </authorList>
    </citation>
    <scope>NUCLEOTIDE SEQUENCE [LARGE SCALE GENOMIC DNA]</scope>
    <source>
        <strain evidence="3">type strain: E19</strain>
    </source>
</reference>
<protein>
    <submittedName>
        <fullName evidence="2">Uncharacterized protein</fullName>
    </submittedName>
</protein>